<dbReference type="Proteomes" id="UP000294664">
    <property type="component" value="Unassembled WGS sequence"/>
</dbReference>
<comment type="caution">
    <text evidence="1">The sequence shown here is derived from an EMBL/GenBank/DDBJ whole genome shotgun (WGS) entry which is preliminary data.</text>
</comment>
<dbReference type="InterPro" id="IPR022224">
    <property type="entry name" value="DUF3750"/>
</dbReference>
<name>A0A4R3M5S9_9HYPH</name>
<gene>
    <name evidence="1" type="ORF">EDC64_10272</name>
</gene>
<evidence type="ECO:0000313" key="1">
    <source>
        <dbReference type="EMBL" id="TCT06595.1"/>
    </source>
</evidence>
<dbReference type="EMBL" id="SMAI01000002">
    <property type="protein sequence ID" value="TCT06595.1"/>
    <property type="molecule type" value="Genomic_DNA"/>
</dbReference>
<accession>A0A4R3M5S9</accession>
<proteinExistence type="predicted"/>
<reference evidence="1 2" key="1">
    <citation type="submission" date="2019-03" db="EMBL/GenBank/DDBJ databases">
        <title>Genomic Encyclopedia of Type Strains, Phase IV (KMG-IV): sequencing the most valuable type-strain genomes for metagenomic binning, comparative biology and taxonomic classification.</title>
        <authorList>
            <person name="Goeker M."/>
        </authorList>
    </citation>
    <scope>NUCLEOTIDE SEQUENCE [LARGE SCALE GENOMIC DNA]</scope>
    <source>
        <strain evidence="1 2">DSM 9035</strain>
    </source>
</reference>
<dbReference type="OrthoDB" id="199084at2"/>
<evidence type="ECO:0000313" key="2">
    <source>
        <dbReference type="Proteomes" id="UP000294664"/>
    </source>
</evidence>
<dbReference type="AlphaFoldDB" id="A0A4R3M5S9"/>
<organism evidence="1 2">
    <name type="scientific">Aquabacter spiritensis</name>
    <dbReference type="NCBI Taxonomy" id="933073"/>
    <lineage>
        <taxon>Bacteria</taxon>
        <taxon>Pseudomonadati</taxon>
        <taxon>Pseudomonadota</taxon>
        <taxon>Alphaproteobacteria</taxon>
        <taxon>Hyphomicrobiales</taxon>
        <taxon>Xanthobacteraceae</taxon>
        <taxon>Aquabacter</taxon>
    </lineage>
</organism>
<protein>
    <submittedName>
        <fullName evidence="1">Uncharacterized protein DUF3750</fullName>
    </submittedName>
</protein>
<keyword evidence="2" id="KW-1185">Reference proteome</keyword>
<sequence length="251" mass="26721">MIRVLKIAAVGFVLFYLLPIGLAGALWLTGDAPRDWRAADRGSAGLLPPAEVHPGAVVRVFAARTVRWRGIFAVHSWIVLKEAGAARYERYDYTAWGEPIRVNGFEADGRWFGQVPELVYAADDEAAARLIPGIRAAIRSYGPRQLGDYAAWPGPNSNTFVASVLAALPATDAVLPPTAIGKDYPVDGRWIARTPSGTGIRVTLGGYLGLTAGWVEGLELNILGAVAGLDLRRPALKLPAIGRVGMAAVDG</sequence>
<dbReference type="Pfam" id="PF12570">
    <property type="entry name" value="DUF3750"/>
    <property type="match status" value="1"/>
</dbReference>